<accession>A0A6V8LP17</accession>
<name>A0A6V8LP17_9ACTN</name>
<feature type="compositionally biased region" description="Low complexity" evidence="1">
    <location>
        <begin position="130"/>
        <end position="145"/>
    </location>
</feature>
<sequence>MAEIGDTESGSALAALQDHGFVVLRALLSDAELAAARDHADDLLRGADWSDNGFDGRRTRRVYSLLKRVGSLEPLLLHPEVHHLVTACLGEVYQFGMLFLSAVDPGQGAQQLHFDAGSTPFPGRWRRRSTSSGRSTTSPPATVLP</sequence>
<comment type="caution">
    <text evidence="2">The sequence shown here is derived from an EMBL/GenBank/DDBJ whole genome shotgun (WGS) entry which is preliminary data.</text>
</comment>
<evidence type="ECO:0000313" key="2">
    <source>
        <dbReference type="EMBL" id="GFJ95837.1"/>
    </source>
</evidence>
<evidence type="ECO:0008006" key="4">
    <source>
        <dbReference type="Google" id="ProtNLM"/>
    </source>
</evidence>
<protein>
    <recommendedName>
        <fullName evidence="4">Phytanoyl-CoA dioxygenase</fullName>
    </recommendedName>
</protein>
<gene>
    <name evidence="2" type="ORF">Prum_094790</name>
</gene>
<keyword evidence="3" id="KW-1185">Reference proteome</keyword>
<dbReference type="Proteomes" id="UP000482960">
    <property type="component" value="Unassembled WGS sequence"/>
</dbReference>
<dbReference type="Pfam" id="PF05721">
    <property type="entry name" value="PhyH"/>
    <property type="match status" value="1"/>
</dbReference>
<dbReference type="GO" id="GO:0016706">
    <property type="term" value="F:2-oxoglutarate-dependent dioxygenase activity"/>
    <property type="evidence" value="ECO:0007669"/>
    <property type="project" value="UniProtKB-ARBA"/>
</dbReference>
<evidence type="ECO:0000256" key="1">
    <source>
        <dbReference type="SAM" id="MobiDB-lite"/>
    </source>
</evidence>
<organism evidence="2 3">
    <name type="scientific">Phytohabitans rumicis</name>
    <dbReference type="NCBI Taxonomy" id="1076125"/>
    <lineage>
        <taxon>Bacteria</taxon>
        <taxon>Bacillati</taxon>
        <taxon>Actinomycetota</taxon>
        <taxon>Actinomycetes</taxon>
        <taxon>Micromonosporales</taxon>
        <taxon>Micromonosporaceae</taxon>
    </lineage>
</organism>
<reference evidence="2 3" key="2">
    <citation type="submission" date="2020-03" db="EMBL/GenBank/DDBJ databases">
        <authorList>
            <person name="Ichikawa N."/>
            <person name="Kimura A."/>
            <person name="Kitahashi Y."/>
            <person name="Uohara A."/>
        </authorList>
    </citation>
    <scope>NUCLEOTIDE SEQUENCE [LARGE SCALE GENOMIC DNA]</scope>
    <source>
        <strain evidence="2 3">NBRC 108638</strain>
    </source>
</reference>
<dbReference type="AlphaFoldDB" id="A0A6V8LP17"/>
<dbReference type="Gene3D" id="2.60.120.620">
    <property type="entry name" value="q2cbj1_9rhob like domain"/>
    <property type="match status" value="1"/>
</dbReference>
<dbReference type="EMBL" id="BLPG01000002">
    <property type="protein sequence ID" value="GFJ95837.1"/>
    <property type="molecule type" value="Genomic_DNA"/>
</dbReference>
<evidence type="ECO:0000313" key="3">
    <source>
        <dbReference type="Proteomes" id="UP000482960"/>
    </source>
</evidence>
<dbReference type="InterPro" id="IPR008775">
    <property type="entry name" value="Phytyl_CoA_dOase-like"/>
</dbReference>
<dbReference type="SUPFAM" id="SSF51197">
    <property type="entry name" value="Clavaminate synthase-like"/>
    <property type="match status" value="1"/>
</dbReference>
<reference evidence="2 3" key="1">
    <citation type="submission" date="2020-03" db="EMBL/GenBank/DDBJ databases">
        <title>Whole genome shotgun sequence of Phytohabitans rumicis NBRC 108638.</title>
        <authorList>
            <person name="Komaki H."/>
            <person name="Tamura T."/>
        </authorList>
    </citation>
    <scope>NUCLEOTIDE SEQUENCE [LARGE SCALE GENOMIC DNA]</scope>
    <source>
        <strain evidence="2 3">NBRC 108638</strain>
    </source>
</reference>
<feature type="region of interest" description="Disordered" evidence="1">
    <location>
        <begin position="114"/>
        <end position="145"/>
    </location>
</feature>
<proteinExistence type="predicted"/>